<dbReference type="KEGG" id="cra:CTO_0965"/>
<protein>
    <submittedName>
        <fullName evidence="1">Uncharacterized protein</fullName>
    </submittedName>
</protein>
<organism evidence="1 2">
    <name type="scientific">Chlamydia trachomatis serovar A (strain A2497)</name>
    <dbReference type="NCBI Taxonomy" id="580047"/>
    <lineage>
        <taxon>Bacteria</taxon>
        <taxon>Pseudomonadati</taxon>
        <taxon>Chlamydiota</taxon>
        <taxon>Chlamydiia</taxon>
        <taxon>Chlamydiales</taxon>
        <taxon>Chlamydiaceae</taxon>
        <taxon>Chlamydia/Chlamydophila group</taxon>
        <taxon>Chlamydia</taxon>
    </lineage>
</organism>
<evidence type="ECO:0000313" key="1">
    <source>
        <dbReference type="EMBL" id="AEP35120.1"/>
    </source>
</evidence>
<sequence length="46" mass="5765">MLKNANKRPFFFENNPFKKKKENYFYRIPLRREKEIPLEYLMVLVA</sequence>
<accession>G4NMC6</accession>
<evidence type="ECO:0000313" key="2">
    <source>
        <dbReference type="Proteomes" id="UP000009287"/>
    </source>
</evidence>
<name>G4NMC6_CHLT4</name>
<dbReference type="EMBL" id="CP002401">
    <property type="protein sequence ID" value="AEP35120.1"/>
    <property type="molecule type" value="Genomic_DNA"/>
</dbReference>
<gene>
    <name evidence="1" type="ordered locus">CTO_0965</name>
</gene>
<dbReference type="AlphaFoldDB" id="G4NMC6"/>
<dbReference type="Proteomes" id="UP000009287">
    <property type="component" value="Chromosome"/>
</dbReference>
<reference evidence="1 2" key="1">
    <citation type="journal article" date="2011" name="J. Exp. Med.">
        <title>A live-attenuated chlamydial vaccine protects against trachoma in nonhuman primates.</title>
        <authorList>
            <person name="Kari L."/>
            <person name="Whitmire W.M."/>
            <person name="Olivares-Zavaleta N."/>
            <person name="Goheen M.M."/>
            <person name="Taylor L.D."/>
            <person name="Carlson J.H."/>
            <person name="Sturdevant G.L."/>
            <person name="Lu C."/>
            <person name="Bakios L.E."/>
            <person name="Randall L.B."/>
            <person name="Parnell M.J."/>
            <person name="Zhong G."/>
            <person name="Caldwell H.D."/>
        </authorList>
    </citation>
    <scope>NUCLEOTIDE SEQUENCE [LARGE SCALE GENOMIC DNA]</scope>
    <source>
        <strain evidence="1 2">A2497</strain>
    </source>
</reference>
<dbReference type="PATRIC" id="fig|580047.4.peg.311"/>
<proteinExistence type="predicted"/>